<evidence type="ECO:0000313" key="1">
    <source>
        <dbReference type="EMBL" id="TNM37707.1"/>
    </source>
</evidence>
<comment type="caution">
    <text evidence="1">The sequence shown here is derived from an EMBL/GenBank/DDBJ whole genome shotgun (WGS) entry which is preliminary data.</text>
</comment>
<organism evidence="1 2">
    <name type="scientific">Nocardioides albidus</name>
    <dbReference type="NCBI Taxonomy" id="1517589"/>
    <lineage>
        <taxon>Bacteria</taxon>
        <taxon>Bacillati</taxon>
        <taxon>Actinomycetota</taxon>
        <taxon>Actinomycetes</taxon>
        <taxon>Propionibacteriales</taxon>
        <taxon>Nocardioidaceae</taxon>
        <taxon>Nocardioides</taxon>
    </lineage>
</organism>
<accession>A0A5C4VPG5</accession>
<reference evidence="1 2" key="1">
    <citation type="journal article" date="2016" name="Int. J. Syst. Evol. Microbiol.">
        <title>Nocardioides albidus sp. nov., an actinobacterium isolated from garden soil.</title>
        <authorList>
            <person name="Singh H."/>
            <person name="Du J."/>
            <person name="Trinh H."/>
            <person name="Won K."/>
            <person name="Yang J.E."/>
            <person name="Yin C."/>
            <person name="Kook M."/>
            <person name="Yi T.H."/>
        </authorList>
    </citation>
    <scope>NUCLEOTIDE SEQUENCE [LARGE SCALE GENOMIC DNA]</scope>
    <source>
        <strain evidence="1 2">CCTCC AB 2015297</strain>
    </source>
</reference>
<evidence type="ECO:0000313" key="2">
    <source>
        <dbReference type="Proteomes" id="UP000313231"/>
    </source>
</evidence>
<dbReference type="AlphaFoldDB" id="A0A5C4VPG5"/>
<dbReference type="RefSeq" id="WP_139624253.1">
    <property type="nucleotide sequence ID" value="NZ_VDMP01000026.1"/>
</dbReference>
<sequence length="101" mass="11052">MSAQAETAESDNSLPQCWCCGGSFAEPELVHLGSHPEVGLCADCAHWVHRRAAEQAAARRGGLPARYRGAFAATRSWVIQHEVHNLPVLGRLLRGLDRRLP</sequence>
<dbReference type="OrthoDB" id="3790091at2"/>
<keyword evidence="2" id="KW-1185">Reference proteome</keyword>
<gene>
    <name evidence="1" type="ORF">FHP29_18165</name>
</gene>
<dbReference type="Proteomes" id="UP000313231">
    <property type="component" value="Unassembled WGS sequence"/>
</dbReference>
<protein>
    <submittedName>
        <fullName evidence="1">Uncharacterized protein</fullName>
    </submittedName>
</protein>
<proteinExistence type="predicted"/>
<name>A0A5C4VPG5_9ACTN</name>
<dbReference type="EMBL" id="VDMP01000026">
    <property type="protein sequence ID" value="TNM37707.1"/>
    <property type="molecule type" value="Genomic_DNA"/>
</dbReference>